<sequence length="418" mass="48324">MVKVTLTSWIIDTIFLVIYLFYLPPLLSSNKGYLPFLSFGQFLNQSNLLNAINFLKLPTWSRNYKSCFSPDSEVSCAQLIHSYETISNWEKIRNNLTLEQSEPHILHIKPQAGTGNMMYHITSGIILAMALNKTVIITKQIDGIFYPKSLRFLTKKYSGCNKRAHWPIMNYENWQRKESVELGNSGAHITVTFCYPYFLLMDQYLSKFTFSNFGIHFTYYILNYAAEISNEVKDIVFQLFNAIPQKVKVIGVHLRNHKSQSPFFITSIQKVESLIVPFLNDLFSNGLYIALATDNQNYINRLNLSFPNRLIIANVERKPNGAAISAMTDICLLMMCNKMIGTFRSSFSTNAAQRTLMRPYWIAMENPNLFRFTNSQAGIVSTIMENAKHDYNYILNFRARLYPSVEYPMRVFFRNLAL</sequence>
<accession>A0A1J4KCF4</accession>
<dbReference type="EMBL" id="MLAK01000655">
    <property type="protein sequence ID" value="OHT08891.1"/>
    <property type="molecule type" value="Genomic_DNA"/>
</dbReference>
<proteinExistence type="predicted"/>
<keyword evidence="3" id="KW-1185">Reference proteome</keyword>
<dbReference type="GeneID" id="94837288"/>
<dbReference type="VEuPathDB" id="TrichDB:TRFO_22484"/>
<evidence type="ECO:0000256" key="1">
    <source>
        <dbReference type="SAM" id="Phobius"/>
    </source>
</evidence>
<keyword evidence="1" id="KW-1133">Transmembrane helix</keyword>
<evidence type="ECO:0000313" key="3">
    <source>
        <dbReference type="Proteomes" id="UP000179807"/>
    </source>
</evidence>
<gene>
    <name evidence="2" type="ORF">TRFO_22484</name>
</gene>
<dbReference type="Gene3D" id="3.40.50.11350">
    <property type="match status" value="1"/>
</dbReference>
<comment type="caution">
    <text evidence="2">The sequence shown here is derived from an EMBL/GenBank/DDBJ whole genome shotgun (WGS) entry which is preliminary data.</text>
</comment>
<organism evidence="2 3">
    <name type="scientific">Tritrichomonas foetus</name>
    <dbReference type="NCBI Taxonomy" id="1144522"/>
    <lineage>
        <taxon>Eukaryota</taxon>
        <taxon>Metamonada</taxon>
        <taxon>Parabasalia</taxon>
        <taxon>Tritrichomonadida</taxon>
        <taxon>Tritrichomonadidae</taxon>
        <taxon>Tritrichomonas</taxon>
    </lineage>
</organism>
<feature type="transmembrane region" description="Helical" evidence="1">
    <location>
        <begin position="6"/>
        <end position="23"/>
    </location>
</feature>
<evidence type="ECO:0000313" key="2">
    <source>
        <dbReference type="EMBL" id="OHT08891.1"/>
    </source>
</evidence>
<dbReference type="OrthoDB" id="10541231at2759"/>
<protein>
    <submittedName>
        <fullName evidence="2">Uncharacterized protein</fullName>
    </submittedName>
</protein>
<dbReference type="AlphaFoldDB" id="A0A1J4KCF4"/>
<reference evidence="2" key="1">
    <citation type="submission" date="2016-10" db="EMBL/GenBank/DDBJ databases">
        <authorList>
            <person name="Benchimol M."/>
            <person name="Almeida L.G."/>
            <person name="Vasconcelos A.T."/>
            <person name="Perreira-Neves A."/>
            <person name="Rosa I.A."/>
            <person name="Tasca T."/>
            <person name="Bogo M.R."/>
            <person name="de Souza W."/>
        </authorList>
    </citation>
    <scope>NUCLEOTIDE SEQUENCE [LARGE SCALE GENOMIC DNA]</scope>
    <source>
        <strain evidence="2">K</strain>
    </source>
</reference>
<keyword evidence="1" id="KW-0472">Membrane</keyword>
<dbReference type="Proteomes" id="UP000179807">
    <property type="component" value="Unassembled WGS sequence"/>
</dbReference>
<keyword evidence="1" id="KW-0812">Transmembrane</keyword>
<dbReference type="RefSeq" id="XP_068362027.1">
    <property type="nucleotide sequence ID" value="XM_068502584.1"/>
</dbReference>
<name>A0A1J4KCF4_9EUKA</name>